<dbReference type="GO" id="GO:0005524">
    <property type="term" value="F:ATP binding"/>
    <property type="evidence" value="ECO:0007669"/>
    <property type="project" value="UniProtKB-UniRule"/>
</dbReference>
<dbReference type="InterPro" id="IPR011990">
    <property type="entry name" value="TPR-like_helical_dom_sf"/>
</dbReference>
<keyword evidence="4 5" id="KW-0067">ATP-binding</keyword>
<feature type="domain" description="Protein kinase" evidence="6">
    <location>
        <begin position="86"/>
        <end position="352"/>
    </location>
</feature>
<dbReference type="PANTHER" id="PTHR43289:SF34">
    <property type="entry name" value="SERINE_THREONINE-PROTEIN KINASE YBDM-RELATED"/>
    <property type="match status" value="1"/>
</dbReference>
<proteinExistence type="predicted"/>
<dbReference type="PROSITE" id="PS00107">
    <property type="entry name" value="PROTEIN_KINASE_ATP"/>
    <property type="match status" value="1"/>
</dbReference>
<dbReference type="Gene3D" id="1.25.40.10">
    <property type="entry name" value="Tetratricopeptide repeat domain"/>
    <property type="match status" value="2"/>
</dbReference>
<evidence type="ECO:0000256" key="5">
    <source>
        <dbReference type="PROSITE-ProRule" id="PRU10141"/>
    </source>
</evidence>
<dbReference type="Pfam" id="PF13424">
    <property type="entry name" value="TPR_12"/>
    <property type="match status" value="1"/>
</dbReference>
<dbReference type="SMART" id="SM00028">
    <property type="entry name" value="TPR"/>
    <property type="match status" value="5"/>
</dbReference>
<dbReference type="SUPFAM" id="SSF56112">
    <property type="entry name" value="Protein kinase-like (PK-like)"/>
    <property type="match status" value="1"/>
</dbReference>
<sequence length="858" mass="93039">MTEGGPSWSEVKARLADVLSLSGAERDALLGTFSPSLREAVEGLLGAHDTSGDFLDTSPINSGAAIRSLAESMRRDPLLGEAIGPWRVRARLGEGSMGTVYRADRDDGLFERTVALKVIRAGLATGPASGELRQRFDAERRLLANLDHPGIAGLLDGGTLPDGRPWLAMELVEGETITVWAERQRLDVPGRVGLFLGVLDALAHAHRHLVVHCDLKPPHVLVETGRAGRPQVRVLDFGVAAALGDGATAGPHTTAYAPPEQIASGAITTSADVFALGVMLFELLAGRRPERSASGAVSESLSSAAAPEARRRLKGDLDAILDRALHDVPEARYPTAEAFAADLRRHLRHEPVQARPSTAWYLLSRFVRRRRLAVAASGVVLAALVGLGAYHTASVTRERDAARREAAKATATASFLTDLFRTYDPDAEIGDRVSARDLLDSRVARLREMTTDPATPGLLEAAARAYAGLALYDEALPLAQEALALRRADAATRPAERLASLLLLSDLQLWTEQYGGADSLTSEAIALARGQRDPAILAEALRMRANYVAVTEGHARADSLLQEALAIQRRTLPADAPELAATLHVYGMTLVHSFQRAQAVAPLREALRIRRARLGPSHPDLAQTLTMLGVALSTSGSDRREAVRMLVEADRIFDEALDRAHPEAATAIMNLGHAAWKDGQHESAEAYYLQGLALRRSLLGPQHHTVAFSLNHIGYARAYAGDLGEAYARYDEARRILERSFPEGHIRTSHQLVAMGKIRRRQGRYTESAALLRDAVTLRERVAVHRPKLIAKARLHLAATLLPLGRRQEAERLLDAAATRLTDPTDPDWPTLNTTYAQLYAETGRPRLAARHEALAQQ</sequence>
<dbReference type="PANTHER" id="PTHR43289">
    <property type="entry name" value="MITOGEN-ACTIVATED PROTEIN KINASE KINASE KINASE 20-RELATED"/>
    <property type="match status" value="1"/>
</dbReference>
<evidence type="ECO:0000259" key="6">
    <source>
        <dbReference type="PROSITE" id="PS50011"/>
    </source>
</evidence>
<protein>
    <recommendedName>
        <fullName evidence="6">Protein kinase domain-containing protein</fullName>
    </recommendedName>
</protein>
<evidence type="ECO:0000313" key="7">
    <source>
        <dbReference type="EMBL" id="OZC01874.1"/>
    </source>
</evidence>
<evidence type="ECO:0000313" key="8">
    <source>
        <dbReference type="Proteomes" id="UP000216446"/>
    </source>
</evidence>
<dbReference type="Pfam" id="PF00069">
    <property type="entry name" value="Pkinase"/>
    <property type="match status" value="1"/>
</dbReference>
<dbReference type="InterPro" id="IPR019734">
    <property type="entry name" value="TPR_rpt"/>
</dbReference>
<keyword evidence="3" id="KW-0418">Kinase</keyword>
<dbReference type="Gene3D" id="3.30.200.20">
    <property type="entry name" value="Phosphorylase Kinase, domain 1"/>
    <property type="match status" value="1"/>
</dbReference>
<evidence type="ECO:0000256" key="2">
    <source>
        <dbReference type="ARBA" id="ARBA00022741"/>
    </source>
</evidence>
<dbReference type="Gene3D" id="1.10.510.10">
    <property type="entry name" value="Transferase(Phosphotransferase) domain 1"/>
    <property type="match status" value="1"/>
</dbReference>
<accession>A0A259TWB9</accession>
<keyword evidence="2 5" id="KW-0547">Nucleotide-binding</keyword>
<dbReference type="Proteomes" id="UP000216446">
    <property type="component" value="Unassembled WGS sequence"/>
</dbReference>
<evidence type="ECO:0000256" key="4">
    <source>
        <dbReference type="ARBA" id="ARBA00022840"/>
    </source>
</evidence>
<gene>
    <name evidence="7" type="ORF">BSZ36_02045</name>
</gene>
<feature type="binding site" evidence="5">
    <location>
        <position position="117"/>
    </location>
    <ligand>
        <name>ATP</name>
        <dbReference type="ChEBI" id="CHEBI:30616"/>
    </ligand>
</feature>
<evidence type="ECO:0000256" key="3">
    <source>
        <dbReference type="ARBA" id="ARBA00022777"/>
    </source>
</evidence>
<dbReference type="EMBL" id="MQWB01000001">
    <property type="protein sequence ID" value="OZC01874.1"/>
    <property type="molecule type" value="Genomic_DNA"/>
</dbReference>
<dbReference type="InterPro" id="IPR011009">
    <property type="entry name" value="Kinase-like_dom_sf"/>
</dbReference>
<name>A0A259TWB9_9BACT</name>
<dbReference type="SUPFAM" id="SSF48452">
    <property type="entry name" value="TPR-like"/>
    <property type="match status" value="2"/>
</dbReference>
<organism evidence="7 8">
    <name type="scientific">Rubricoccus marinus</name>
    <dbReference type="NCBI Taxonomy" id="716817"/>
    <lineage>
        <taxon>Bacteria</taxon>
        <taxon>Pseudomonadati</taxon>
        <taxon>Rhodothermota</taxon>
        <taxon>Rhodothermia</taxon>
        <taxon>Rhodothermales</taxon>
        <taxon>Rubricoccaceae</taxon>
        <taxon>Rubricoccus</taxon>
    </lineage>
</organism>
<keyword evidence="1" id="KW-0808">Transferase</keyword>
<comment type="caution">
    <text evidence="7">The sequence shown here is derived from an EMBL/GenBank/DDBJ whole genome shotgun (WGS) entry which is preliminary data.</text>
</comment>
<keyword evidence="8" id="KW-1185">Reference proteome</keyword>
<reference evidence="7 8" key="1">
    <citation type="submission" date="2016-11" db="EMBL/GenBank/DDBJ databases">
        <title>Study of marine rhodopsin-containing bacteria.</title>
        <authorList>
            <person name="Yoshizawa S."/>
            <person name="Kumagai Y."/>
            <person name="Kogure K."/>
        </authorList>
    </citation>
    <scope>NUCLEOTIDE SEQUENCE [LARGE SCALE GENOMIC DNA]</scope>
    <source>
        <strain evidence="7 8">SG-29</strain>
    </source>
</reference>
<dbReference type="InterPro" id="IPR017441">
    <property type="entry name" value="Protein_kinase_ATP_BS"/>
</dbReference>
<dbReference type="AlphaFoldDB" id="A0A259TWB9"/>
<dbReference type="OrthoDB" id="9813021at2"/>
<dbReference type="Pfam" id="PF13374">
    <property type="entry name" value="TPR_10"/>
    <property type="match status" value="2"/>
</dbReference>
<dbReference type="InterPro" id="IPR000719">
    <property type="entry name" value="Prot_kinase_dom"/>
</dbReference>
<dbReference type="PROSITE" id="PS50011">
    <property type="entry name" value="PROTEIN_KINASE_DOM"/>
    <property type="match status" value="1"/>
</dbReference>
<dbReference type="InParanoid" id="A0A259TWB9"/>
<evidence type="ECO:0000256" key="1">
    <source>
        <dbReference type="ARBA" id="ARBA00022679"/>
    </source>
</evidence>
<dbReference type="CDD" id="cd14014">
    <property type="entry name" value="STKc_PknB_like"/>
    <property type="match status" value="1"/>
</dbReference>
<dbReference type="GO" id="GO:0004674">
    <property type="term" value="F:protein serine/threonine kinase activity"/>
    <property type="evidence" value="ECO:0007669"/>
    <property type="project" value="TreeGrafter"/>
</dbReference>